<gene>
    <name evidence="8" type="ORF">ESZ47_00560</name>
</gene>
<keyword evidence="9" id="KW-1185">Reference proteome</keyword>
<feature type="transmembrane region" description="Helical" evidence="7">
    <location>
        <begin position="112"/>
        <end position="133"/>
    </location>
</feature>
<dbReference type="EMBL" id="SDGY01000001">
    <property type="protein sequence ID" value="TYC46662.1"/>
    <property type="molecule type" value="Genomic_DNA"/>
</dbReference>
<dbReference type="Pfam" id="PF13440">
    <property type="entry name" value="Polysacc_synt_3"/>
    <property type="match status" value="1"/>
</dbReference>
<keyword evidence="5 7" id="KW-1133">Transmembrane helix</keyword>
<dbReference type="OrthoDB" id="9770347at2"/>
<dbReference type="AlphaFoldDB" id="A0A6P2CNJ5"/>
<reference evidence="8 9" key="1">
    <citation type="submission" date="2019-01" db="EMBL/GenBank/DDBJ databases">
        <title>Leuconostoc litchii sp. nov., a novel lactic acid bacterium isolated from lychee.</title>
        <authorList>
            <person name="Wang L.-T."/>
        </authorList>
    </citation>
    <scope>NUCLEOTIDE SEQUENCE [LARGE SCALE GENOMIC DNA]</scope>
    <source>
        <strain evidence="8 9">MB7</strain>
    </source>
</reference>
<feature type="transmembrane region" description="Helical" evidence="7">
    <location>
        <begin position="249"/>
        <end position="269"/>
    </location>
</feature>
<comment type="similarity">
    <text evidence="2">Belongs to the polysaccharide synthase family.</text>
</comment>
<dbReference type="PANTHER" id="PTHR30250:SF10">
    <property type="entry name" value="LIPOPOLYSACCHARIDE BIOSYNTHESIS PROTEIN WZXC"/>
    <property type="match status" value="1"/>
</dbReference>
<feature type="transmembrane region" description="Helical" evidence="7">
    <location>
        <begin position="379"/>
        <end position="398"/>
    </location>
</feature>
<dbReference type="InterPro" id="IPR050833">
    <property type="entry name" value="Poly_Biosynth_Transport"/>
</dbReference>
<feature type="transmembrane region" description="Helical" evidence="7">
    <location>
        <begin position="281"/>
        <end position="304"/>
    </location>
</feature>
<dbReference type="RefSeq" id="WP_148603804.1">
    <property type="nucleotide sequence ID" value="NZ_SDGY01000001.1"/>
</dbReference>
<evidence type="ECO:0000313" key="9">
    <source>
        <dbReference type="Proteomes" id="UP000442244"/>
    </source>
</evidence>
<evidence type="ECO:0000256" key="2">
    <source>
        <dbReference type="ARBA" id="ARBA00007430"/>
    </source>
</evidence>
<keyword evidence="6 7" id="KW-0472">Membrane</keyword>
<comment type="caution">
    <text evidence="8">The sequence shown here is derived from an EMBL/GenBank/DDBJ whole genome shotgun (WGS) entry which is preliminary data.</text>
</comment>
<sequence length="476" mass="52433">MRKVFLSGFLYTAIGRYSNVLISILVDIFLSRILSPADYGIVAVLTVVLALFQLFSDAGIGAAVIQHEKITSNDLRILFTFSFIIAIFLAIIFGLIGLPLSMFYHYTVYSKLTWFLSLAVGFYALVAVPKAALLRQKKFKEVNYIAVLSGMSGGASGIVVAVLGGGVYALLVNTVVNSFVNLFLTVWVSKIWPTTKITSQPIKKIYSFATNQLGFNIVNYVAHNLDSILIAKFMSASQLGNYNKAYRLILYPTSMFNGLITPILLPVLAEHQSDVTVIRNVYLKLQHVTALIAVPLSIFLFFSSDSIINVLYGKNWHAAAFPFAILSLSIWTQMLNANAEAIFQARNKVRKLLKIGIYTSTFDVIFTIIGVMSGSVSTVSFALLVSFSFNGIYVLYTVMHEALSSNFWILVKELQSGIIIGAVLAVVLGIYGLMFAHSNSIIDLLIRGFLFIFVFILSSVILGEVSKVKSLFGKKV</sequence>
<organism evidence="8 9">
    <name type="scientific">Leuconostoc litchii</name>
    <dbReference type="NCBI Taxonomy" id="1981069"/>
    <lineage>
        <taxon>Bacteria</taxon>
        <taxon>Bacillati</taxon>
        <taxon>Bacillota</taxon>
        <taxon>Bacilli</taxon>
        <taxon>Lactobacillales</taxon>
        <taxon>Lactobacillaceae</taxon>
        <taxon>Leuconostoc</taxon>
    </lineage>
</organism>
<feature type="transmembrane region" description="Helical" evidence="7">
    <location>
        <begin position="418"/>
        <end position="438"/>
    </location>
</feature>
<evidence type="ECO:0000313" key="8">
    <source>
        <dbReference type="EMBL" id="TYC46662.1"/>
    </source>
</evidence>
<feature type="transmembrane region" description="Helical" evidence="7">
    <location>
        <begin position="39"/>
        <end position="65"/>
    </location>
</feature>
<evidence type="ECO:0000256" key="5">
    <source>
        <dbReference type="ARBA" id="ARBA00022989"/>
    </source>
</evidence>
<proteinExistence type="inferred from homology"/>
<comment type="subcellular location">
    <subcellularLocation>
        <location evidence="1">Cell membrane</location>
        <topology evidence="1">Multi-pass membrane protein</topology>
    </subcellularLocation>
</comment>
<evidence type="ECO:0000256" key="3">
    <source>
        <dbReference type="ARBA" id="ARBA00022475"/>
    </source>
</evidence>
<keyword evidence="3" id="KW-1003">Cell membrane</keyword>
<dbReference type="Proteomes" id="UP000442244">
    <property type="component" value="Unassembled WGS sequence"/>
</dbReference>
<feature type="transmembrane region" description="Helical" evidence="7">
    <location>
        <begin position="355"/>
        <end position="373"/>
    </location>
</feature>
<feature type="transmembrane region" description="Helical" evidence="7">
    <location>
        <begin position="316"/>
        <end position="335"/>
    </location>
</feature>
<name>A0A6P2CNJ5_9LACO</name>
<evidence type="ECO:0000256" key="1">
    <source>
        <dbReference type="ARBA" id="ARBA00004651"/>
    </source>
</evidence>
<accession>A0A6P2CNJ5</accession>
<evidence type="ECO:0000256" key="7">
    <source>
        <dbReference type="SAM" id="Phobius"/>
    </source>
</evidence>
<dbReference type="CDD" id="cd13127">
    <property type="entry name" value="MATE_tuaB_like"/>
    <property type="match status" value="1"/>
</dbReference>
<feature type="transmembrane region" description="Helical" evidence="7">
    <location>
        <begin position="145"/>
        <end position="171"/>
    </location>
</feature>
<feature type="transmembrane region" description="Helical" evidence="7">
    <location>
        <begin position="77"/>
        <end position="100"/>
    </location>
</feature>
<protein>
    <submittedName>
        <fullName evidence="8">Lipopolysaccharide biosynthesis protein</fullName>
    </submittedName>
</protein>
<feature type="transmembrane region" description="Helical" evidence="7">
    <location>
        <begin position="444"/>
        <end position="465"/>
    </location>
</feature>
<evidence type="ECO:0000256" key="4">
    <source>
        <dbReference type="ARBA" id="ARBA00022692"/>
    </source>
</evidence>
<keyword evidence="4 7" id="KW-0812">Transmembrane</keyword>
<dbReference type="GO" id="GO:0005886">
    <property type="term" value="C:plasma membrane"/>
    <property type="evidence" value="ECO:0007669"/>
    <property type="project" value="UniProtKB-SubCell"/>
</dbReference>
<evidence type="ECO:0000256" key="6">
    <source>
        <dbReference type="ARBA" id="ARBA00023136"/>
    </source>
</evidence>
<dbReference type="PANTHER" id="PTHR30250">
    <property type="entry name" value="PST FAMILY PREDICTED COLANIC ACID TRANSPORTER"/>
    <property type="match status" value="1"/>
</dbReference>